<evidence type="ECO:0000313" key="2">
    <source>
        <dbReference type="Proteomes" id="UP000315295"/>
    </source>
</evidence>
<reference evidence="1 2" key="1">
    <citation type="journal article" date="2019" name="G3 (Bethesda)">
        <title>Sequencing of a Wild Apple (Malus baccata) Genome Unravels the Differences Between Cultivated and Wild Apple Species Regarding Disease Resistance and Cold Tolerance.</title>
        <authorList>
            <person name="Chen X."/>
        </authorList>
    </citation>
    <scope>NUCLEOTIDE SEQUENCE [LARGE SCALE GENOMIC DNA]</scope>
    <source>
        <strain evidence="2">cv. Shandingzi</strain>
        <tissue evidence="1">Leaves</tissue>
    </source>
</reference>
<organism evidence="1 2">
    <name type="scientific">Malus baccata</name>
    <name type="common">Siberian crab apple</name>
    <name type="synonym">Pyrus baccata</name>
    <dbReference type="NCBI Taxonomy" id="106549"/>
    <lineage>
        <taxon>Eukaryota</taxon>
        <taxon>Viridiplantae</taxon>
        <taxon>Streptophyta</taxon>
        <taxon>Embryophyta</taxon>
        <taxon>Tracheophyta</taxon>
        <taxon>Spermatophyta</taxon>
        <taxon>Magnoliopsida</taxon>
        <taxon>eudicotyledons</taxon>
        <taxon>Gunneridae</taxon>
        <taxon>Pentapetalae</taxon>
        <taxon>rosids</taxon>
        <taxon>fabids</taxon>
        <taxon>Rosales</taxon>
        <taxon>Rosaceae</taxon>
        <taxon>Amygdaloideae</taxon>
        <taxon>Maleae</taxon>
        <taxon>Malus</taxon>
    </lineage>
</organism>
<dbReference type="PANTHER" id="PTHR35324:SF4">
    <property type="entry name" value="EXPRESSED PROTEIN"/>
    <property type="match status" value="1"/>
</dbReference>
<dbReference type="PANTHER" id="PTHR35324">
    <property type="entry name" value="BNAA08G03750D PROTEIN"/>
    <property type="match status" value="1"/>
</dbReference>
<protein>
    <submittedName>
        <fullName evidence="1">Uncharacterized protein</fullName>
    </submittedName>
</protein>
<accession>A0A540NSW2</accession>
<gene>
    <name evidence="1" type="ORF">C1H46_000043</name>
</gene>
<dbReference type="EMBL" id="VIEB01000005">
    <property type="protein sequence ID" value="TQE14124.1"/>
    <property type="molecule type" value="Genomic_DNA"/>
</dbReference>
<dbReference type="Proteomes" id="UP000315295">
    <property type="component" value="Unassembled WGS sequence"/>
</dbReference>
<dbReference type="AlphaFoldDB" id="A0A540NSW2"/>
<evidence type="ECO:0000313" key="1">
    <source>
        <dbReference type="EMBL" id="TQE14124.1"/>
    </source>
</evidence>
<name>A0A540NSW2_MALBA</name>
<proteinExistence type="predicted"/>
<keyword evidence="2" id="KW-1185">Reference proteome</keyword>
<sequence length="230" mass="25997">MSSSSSSLLSNPKYSMSQTVNITGIGLKEEQKEPAGTYEHNYVSSHMHIKPTHTSQPLDKEVVLRRIRQHKRVNRVRATLQALLSSTCICILSCWLPQRTDFPAAALPLFALVALPPGLTLHFLLKWALPNSRISCLDLLFLTKARIILLMLMMTILQEMLLLKATCHLQREWLSSSKPLSKSELFHRHLAEVPWIPATIEGLKNPEYLWFNLNQLYGTLPSAISNCSTP</sequence>
<comment type="caution">
    <text evidence="1">The sequence shown here is derived from an EMBL/GenBank/DDBJ whole genome shotgun (WGS) entry which is preliminary data.</text>
</comment>